<sequence>MHLLGSGRGSTRLDEATRGSRGLRNLEGRRSLQGVYDLRDDGSIVDEMLRHRSSVPWRVSIV</sequence>
<dbReference type="EMBL" id="JANAVB010020997">
    <property type="protein sequence ID" value="KAJ6826486.1"/>
    <property type="molecule type" value="Genomic_DNA"/>
</dbReference>
<name>A0AAX6GCJ3_IRIPA</name>
<protein>
    <submittedName>
        <fullName evidence="2">Uncharacterized protein</fullName>
    </submittedName>
</protein>
<gene>
    <name evidence="2" type="ORF">M6B38_371975</name>
</gene>
<accession>A0AAX6GCJ3</accession>
<feature type="compositionally biased region" description="Basic and acidic residues" evidence="1">
    <location>
        <begin position="11"/>
        <end position="25"/>
    </location>
</feature>
<feature type="region of interest" description="Disordered" evidence="1">
    <location>
        <begin position="1"/>
        <end position="25"/>
    </location>
</feature>
<proteinExistence type="predicted"/>
<reference evidence="2" key="2">
    <citation type="submission" date="2023-04" db="EMBL/GenBank/DDBJ databases">
        <authorList>
            <person name="Bruccoleri R.E."/>
            <person name="Oakeley E.J."/>
            <person name="Faust A.-M."/>
            <person name="Dessus-Babus S."/>
            <person name="Altorfer M."/>
            <person name="Burckhardt D."/>
            <person name="Oertli M."/>
            <person name="Naumann U."/>
            <person name="Petersen F."/>
            <person name="Wong J."/>
        </authorList>
    </citation>
    <scope>NUCLEOTIDE SEQUENCE</scope>
    <source>
        <strain evidence="2">GSM-AAB239-AS_SAM_17_03QT</strain>
        <tissue evidence="2">Leaf</tissue>
    </source>
</reference>
<comment type="caution">
    <text evidence="2">The sequence shown here is derived from an EMBL/GenBank/DDBJ whole genome shotgun (WGS) entry which is preliminary data.</text>
</comment>
<evidence type="ECO:0000313" key="3">
    <source>
        <dbReference type="Proteomes" id="UP001140949"/>
    </source>
</evidence>
<evidence type="ECO:0000256" key="1">
    <source>
        <dbReference type="SAM" id="MobiDB-lite"/>
    </source>
</evidence>
<organism evidence="2 3">
    <name type="scientific">Iris pallida</name>
    <name type="common">Sweet iris</name>
    <dbReference type="NCBI Taxonomy" id="29817"/>
    <lineage>
        <taxon>Eukaryota</taxon>
        <taxon>Viridiplantae</taxon>
        <taxon>Streptophyta</taxon>
        <taxon>Embryophyta</taxon>
        <taxon>Tracheophyta</taxon>
        <taxon>Spermatophyta</taxon>
        <taxon>Magnoliopsida</taxon>
        <taxon>Liliopsida</taxon>
        <taxon>Asparagales</taxon>
        <taxon>Iridaceae</taxon>
        <taxon>Iridoideae</taxon>
        <taxon>Irideae</taxon>
        <taxon>Iris</taxon>
    </lineage>
</organism>
<keyword evidence="3" id="KW-1185">Reference proteome</keyword>
<dbReference type="Proteomes" id="UP001140949">
    <property type="component" value="Unassembled WGS sequence"/>
</dbReference>
<dbReference type="AlphaFoldDB" id="A0AAX6GCJ3"/>
<evidence type="ECO:0000313" key="2">
    <source>
        <dbReference type="EMBL" id="KAJ6826486.1"/>
    </source>
</evidence>
<reference evidence="2" key="1">
    <citation type="journal article" date="2023" name="GigaByte">
        <title>Genome assembly of the bearded iris, Iris pallida Lam.</title>
        <authorList>
            <person name="Bruccoleri R.E."/>
            <person name="Oakeley E.J."/>
            <person name="Faust A.M.E."/>
            <person name="Altorfer M."/>
            <person name="Dessus-Babus S."/>
            <person name="Burckhardt D."/>
            <person name="Oertli M."/>
            <person name="Naumann U."/>
            <person name="Petersen F."/>
            <person name="Wong J."/>
        </authorList>
    </citation>
    <scope>NUCLEOTIDE SEQUENCE</scope>
    <source>
        <strain evidence="2">GSM-AAB239-AS_SAM_17_03QT</strain>
    </source>
</reference>